<dbReference type="EMBL" id="CP018632">
    <property type="protein sequence ID" value="ASJ72088.1"/>
    <property type="molecule type" value="Genomic_DNA"/>
</dbReference>
<organism evidence="2 3">
    <name type="scientific">Granulosicoccus antarcticus IMCC3135</name>
    <dbReference type="NCBI Taxonomy" id="1192854"/>
    <lineage>
        <taxon>Bacteria</taxon>
        <taxon>Pseudomonadati</taxon>
        <taxon>Pseudomonadota</taxon>
        <taxon>Gammaproteobacteria</taxon>
        <taxon>Chromatiales</taxon>
        <taxon>Granulosicoccaceae</taxon>
        <taxon>Granulosicoccus</taxon>
    </lineage>
</organism>
<accession>A0A2Z2NQV9</accession>
<gene>
    <name evidence="2" type="ORF">IMCC3135_09970</name>
</gene>
<dbReference type="RefSeq" id="WP_088917441.1">
    <property type="nucleotide sequence ID" value="NZ_CP018632.1"/>
</dbReference>
<dbReference type="InterPro" id="IPR009000">
    <property type="entry name" value="Transl_B-barrel_sf"/>
</dbReference>
<sequence>MSFTLVIEDIFRFAGARTRVVTGTLKGGAAAVGDSVSVSTSAGETRTSVTRLLVGGNAAQTAPEGAQVGMTFALLEILPVLGGTVQSARPDQPGQPILKLSDLSFDGTIAGGPTLLLPLRIETAFEGLQLRLRAFPDSLHIASDESRISASEELLARQYLVAVAAGQPAALLRPAIDTALGSARASFVLEQIRVGSTKRADEPLATARPVARCLPHRLFGAAFRRGRVIAAARGLEIPREVPVGPAPGDTDFLGAAALSWLSDFDAALAIGMALEMTLPDRDSFDRLVVFGVGEDARQDQSALEALMHSHNQRANGVTLPEPGQPTKGGGVISPTTKRTRAGGARLAGALGLDAVPLSQDAPDIEQVRTVLADLIFEAAVRPAAEFLFDSDPALSSGETSQQIDNFKKRFLALRPDGVLPILRVGEDPVALTIAALDATPRNGMDPLRAIIESRAMLAQESRDVRRSEAALPGYEPTITTLARHDRGQIWRARDFLPPELVLDILTNLPDPDRRLAAERAFANITDRAGLLVAAHGVAGPHATSDGAQFSDFAAQLCGSLVAPGAEDSTTLELNDPNLENLLAVGPLLSRLQQRLDPKLKEQIEHGPLSLLAVFAEHLFVRALAEIEAAHRTSNSKERSELLGHGHWKIPKEGPERLRLAVAAILRLNGGPLRDLAENAAGSQSTPRHALEILMVLPDQLEQLAKTPPRITHRVMAGLLDTVSHRADVWEELAAKDILDLQRSNADRTLCVGAYGVIEGPLPVPITQQAPAQYITAPSARLATTLAILWRARKGLAWHDPGSEALLPADLSRETMSTAQPLLAALRRGDDLSDSLAVLVIDHLQRVGAAGLEADIAGVYPAQNATPATALFDGLAFLDDTSLQRWSNVPVAVSDAHGALTAAAAALRQVLVAEGASALSEGRPEAAQAALAGLGSGAAPPDDISVSHARMAGETVALHVALATDWLDSGASGTDLRAILAPELAQIANLLLGPIAGQVNTRDGRTLLLSAMVSSALELAYIMAPGRDGRALLMSQARTRLNLEPHQTFAFDRAADDTLWLAGRLFLALANHGPLMPQHLGVVVQEGWREDAITQAMARTRSTVQKWRAQFRRIGERVVRDPITLPILPGNLIRTDSITLADTFITPHPILDRILGNLNVSTGPRGLMEIGNILGQRLTDADAAGTPEDALKALLGDLPIVLPFRLADSSVFDQGKRLKHAGPSALLHWMEDSATVQDTLEPLADLMSARNGDMPATAMQWNEDGAVPNGPETDWIGGPRTKDDVYPATASCVVVGDISTRSRQIAGLYLDGWPETIPPLTGETGIVIDIDAPSARAPQVAILGVRTTPSEQWNPTNVAWLVHQVVDRAQARLLGPTDWSDEIQIEPLIRNLGATLPMLMVEHDIAALAAGYCVKRNESDM</sequence>
<dbReference type="Gene3D" id="2.40.30.10">
    <property type="entry name" value="Translation factors"/>
    <property type="match status" value="1"/>
</dbReference>
<proteinExistence type="predicted"/>
<evidence type="ECO:0000256" key="1">
    <source>
        <dbReference type="SAM" id="MobiDB-lite"/>
    </source>
</evidence>
<protein>
    <submittedName>
        <fullName evidence="2">Uncharacterized protein</fullName>
    </submittedName>
</protein>
<feature type="region of interest" description="Disordered" evidence="1">
    <location>
        <begin position="316"/>
        <end position="336"/>
    </location>
</feature>
<dbReference type="Proteomes" id="UP000250079">
    <property type="component" value="Chromosome"/>
</dbReference>
<name>A0A2Z2NQV9_9GAMM</name>
<reference evidence="2 3" key="1">
    <citation type="submission" date="2016-12" db="EMBL/GenBank/DDBJ databases">
        <authorList>
            <person name="Song W.-J."/>
            <person name="Kurnit D.M."/>
        </authorList>
    </citation>
    <scope>NUCLEOTIDE SEQUENCE [LARGE SCALE GENOMIC DNA]</scope>
    <source>
        <strain evidence="2 3">IMCC3135</strain>
    </source>
</reference>
<dbReference type="OrthoDB" id="8361459at2"/>
<dbReference type="SUPFAM" id="SSF50447">
    <property type="entry name" value="Translation proteins"/>
    <property type="match status" value="1"/>
</dbReference>
<evidence type="ECO:0000313" key="2">
    <source>
        <dbReference type="EMBL" id="ASJ72088.1"/>
    </source>
</evidence>
<evidence type="ECO:0000313" key="3">
    <source>
        <dbReference type="Proteomes" id="UP000250079"/>
    </source>
</evidence>
<keyword evidence="3" id="KW-1185">Reference proteome</keyword>
<dbReference type="KEGG" id="gai:IMCC3135_09970"/>